<dbReference type="EMBL" id="ML170159">
    <property type="protein sequence ID" value="TDL27531.1"/>
    <property type="molecule type" value="Genomic_DNA"/>
</dbReference>
<feature type="region of interest" description="Disordered" evidence="1">
    <location>
        <begin position="301"/>
        <end position="352"/>
    </location>
</feature>
<keyword evidence="4" id="KW-1185">Reference proteome</keyword>
<gene>
    <name evidence="3" type="ORF">BD410DRAFT_782629</name>
</gene>
<feature type="compositionally biased region" description="Polar residues" evidence="1">
    <location>
        <begin position="273"/>
        <end position="285"/>
    </location>
</feature>
<feature type="domain" description="Nucleolus and neural progenitor protein-like N-terminal" evidence="2">
    <location>
        <begin position="24"/>
        <end position="184"/>
    </location>
</feature>
<evidence type="ECO:0000259" key="2">
    <source>
        <dbReference type="Pfam" id="PF14780"/>
    </source>
</evidence>
<evidence type="ECO:0000313" key="3">
    <source>
        <dbReference type="EMBL" id="TDL27531.1"/>
    </source>
</evidence>
<dbReference type="STRING" id="50990.A0A4Y7QJY6"/>
<dbReference type="AlphaFoldDB" id="A0A4Y7QJY6"/>
<dbReference type="OrthoDB" id="114080at2759"/>
<dbReference type="VEuPathDB" id="FungiDB:BD410DRAFT_782629"/>
<dbReference type="InterPro" id="IPR027951">
    <property type="entry name" value="Nepro_N"/>
</dbReference>
<protein>
    <recommendedName>
        <fullName evidence="2">Nucleolus and neural progenitor protein-like N-terminal domain-containing protein</fullName>
    </recommendedName>
</protein>
<organism evidence="3 4">
    <name type="scientific">Rickenella mellea</name>
    <dbReference type="NCBI Taxonomy" id="50990"/>
    <lineage>
        <taxon>Eukaryota</taxon>
        <taxon>Fungi</taxon>
        <taxon>Dikarya</taxon>
        <taxon>Basidiomycota</taxon>
        <taxon>Agaricomycotina</taxon>
        <taxon>Agaricomycetes</taxon>
        <taxon>Hymenochaetales</taxon>
        <taxon>Rickenellaceae</taxon>
        <taxon>Rickenella</taxon>
    </lineage>
</organism>
<accession>A0A4Y7QJY6</accession>
<reference evidence="3 4" key="1">
    <citation type="submission" date="2018-06" db="EMBL/GenBank/DDBJ databases">
        <title>A transcriptomic atlas of mushroom development highlights an independent origin of complex multicellularity.</title>
        <authorList>
            <consortium name="DOE Joint Genome Institute"/>
            <person name="Krizsan K."/>
            <person name="Almasi E."/>
            <person name="Merenyi Z."/>
            <person name="Sahu N."/>
            <person name="Viragh M."/>
            <person name="Koszo T."/>
            <person name="Mondo S."/>
            <person name="Kiss B."/>
            <person name="Balint B."/>
            <person name="Kues U."/>
            <person name="Barry K."/>
            <person name="Hegedus J.C."/>
            <person name="Henrissat B."/>
            <person name="Johnson J."/>
            <person name="Lipzen A."/>
            <person name="Ohm R."/>
            <person name="Nagy I."/>
            <person name="Pangilinan J."/>
            <person name="Yan J."/>
            <person name="Xiong Y."/>
            <person name="Grigoriev I.V."/>
            <person name="Hibbett D.S."/>
            <person name="Nagy L.G."/>
        </authorList>
    </citation>
    <scope>NUCLEOTIDE SEQUENCE [LARGE SCALE GENOMIC DNA]</scope>
    <source>
        <strain evidence="3 4">SZMC22713</strain>
    </source>
</reference>
<evidence type="ECO:0000313" key="4">
    <source>
        <dbReference type="Proteomes" id="UP000294933"/>
    </source>
</evidence>
<sequence length="352" mass="39717">MPSRCGKQPPISPAPRSSVEKLLHAVFDTTIKELRACSRRLTNVYSSLGDELQLLDRLYYKNNNQHHSALFWRKTEETRRFGRRILEMDTSSLADDLRYSFFAEGAKNNPKVLKGSWSHVPHVKFVLYVLERSQACVELVKTTSKRLETTFGTLTTAMKSGSFIQMILLLTAITSRFGMLLNELQPALEELKNICSRQVRALDPKKLSVVLEHTAIITPEHHIPTSETTLKTNSTNPETELNNVEYFDEEDIRSSVARPSPDPASLHDPGSRIQRSNGLPATSSDTMTEYHDAELGDIPAVNDRSVDGAVPEFPDRLSDQPPAKRKIGSMTEVPKSKKKRIKDDIDDIFDRL</sequence>
<feature type="region of interest" description="Disordered" evidence="1">
    <location>
        <begin position="251"/>
        <end position="285"/>
    </location>
</feature>
<dbReference type="Proteomes" id="UP000294933">
    <property type="component" value="Unassembled WGS sequence"/>
</dbReference>
<evidence type="ECO:0000256" key="1">
    <source>
        <dbReference type="SAM" id="MobiDB-lite"/>
    </source>
</evidence>
<proteinExistence type="predicted"/>
<dbReference type="Pfam" id="PF14780">
    <property type="entry name" value="NEPRO_N"/>
    <property type="match status" value="1"/>
</dbReference>
<name>A0A4Y7QJY6_9AGAM</name>